<proteinExistence type="predicted"/>
<keyword evidence="1" id="KW-1133">Transmembrane helix</keyword>
<evidence type="ECO:0000259" key="2">
    <source>
        <dbReference type="Pfam" id="PF07811"/>
    </source>
</evidence>
<gene>
    <name evidence="3" type="ordered locus">Bcen_1039</name>
</gene>
<sequence length="164" mass="17243">MTAVRPASGMRRRQRGATAIEFAMVLPVFFLILYAIITYGMIFAAQQNLTLAATEGARAALNYQQVGAAGSVQAAQQAALAARAQAACTAATNLTTWLKGSTCSPTQQGSCSYDPTMLCVQITLTYPYSQSPLIPPFPLLGSLLPVPSTLTGTAMVQISPVNII</sequence>
<accession>A0A0H2XPQ7</accession>
<feature type="transmembrane region" description="Helical" evidence="1">
    <location>
        <begin position="20"/>
        <end position="42"/>
    </location>
</feature>
<dbReference type="Pfam" id="PF07811">
    <property type="entry name" value="TadE"/>
    <property type="match status" value="1"/>
</dbReference>
<dbReference type="AlphaFoldDB" id="A0A0H2XPQ7"/>
<organism evidence="3">
    <name type="scientific">Burkholderia orbicola (strain AU 1054)</name>
    <dbReference type="NCBI Taxonomy" id="331271"/>
    <lineage>
        <taxon>Bacteria</taxon>
        <taxon>Pseudomonadati</taxon>
        <taxon>Pseudomonadota</taxon>
        <taxon>Betaproteobacteria</taxon>
        <taxon>Burkholderiales</taxon>
        <taxon>Burkholderiaceae</taxon>
        <taxon>Burkholderia</taxon>
        <taxon>Burkholderia cepacia complex</taxon>
        <taxon>Burkholderia orbicola</taxon>
    </lineage>
</organism>
<keyword evidence="1" id="KW-0812">Transmembrane</keyword>
<evidence type="ECO:0000256" key="1">
    <source>
        <dbReference type="SAM" id="Phobius"/>
    </source>
</evidence>
<evidence type="ECO:0000313" key="3">
    <source>
        <dbReference type="EMBL" id="ABF75946.1"/>
    </source>
</evidence>
<feature type="domain" description="TadE-like" evidence="2">
    <location>
        <begin position="16"/>
        <end position="58"/>
    </location>
</feature>
<dbReference type="EMBL" id="CP000378">
    <property type="protein sequence ID" value="ABF75946.1"/>
    <property type="molecule type" value="Genomic_DNA"/>
</dbReference>
<keyword evidence="1" id="KW-0472">Membrane</keyword>
<name>A0A0H2XPQ7_BURO1</name>
<protein>
    <submittedName>
        <fullName evidence="3">TadE-like protein</fullName>
    </submittedName>
</protein>
<dbReference type="InterPro" id="IPR012495">
    <property type="entry name" value="TadE-like_dom"/>
</dbReference>
<reference evidence="3" key="1">
    <citation type="submission" date="2006-05" db="EMBL/GenBank/DDBJ databases">
        <title>Complete sequence of chromosome 1 of Burkholderia cenocepacia AU 1054.</title>
        <authorList>
            <consortium name="US DOE Joint Genome Institute"/>
            <person name="Copeland A."/>
            <person name="Lucas S."/>
            <person name="Lapidus A."/>
            <person name="Barry K."/>
            <person name="Detter J.C."/>
            <person name="Glavina del Rio T."/>
            <person name="Hammon N."/>
            <person name="Israni S."/>
            <person name="Dalin E."/>
            <person name="Tice H."/>
            <person name="Pitluck S."/>
            <person name="Chain P."/>
            <person name="Malfatti S."/>
            <person name="Shin M."/>
            <person name="Vergez L."/>
            <person name="Schmutz J."/>
            <person name="Larimer F."/>
            <person name="Land M."/>
            <person name="Hauser L."/>
            <person name="Kyrpides N."/>
            <person name="Lykidis A."/>
            <person name="LiPuma J.J."/>
            <person name="Konstantinidis K."/>
            <person name="Tiedje J.M."/>
            <person name="Richardson P."/>
        </authorList>
    </citation>
    <scope>NUCLEOTIDE SEQUENCE [LARGE SCALE GENOMIC DNA]</scope>
    <source>
        <strain evidence="3">AU 1054</strain>
    </source>
</reference>
<dbReference type="HOGENOM" id="CLU_129220_0_0_4"/>